<feature type="region of interest" description="Disordered" evidence="1">
    <location>
        <begin position="1"/>
        <end position="20"/>
    </location>
</feature>
<feature type="compositionally biased region" description="Polar residues" evidence="1">
    <location>
        <begin position="131"/>
        <end position="140"/>
    </location>
</feature>
<dbReference type="Gene3D" id="2.60.120.10">
    <property type="entry name" value="Jelly Rolls"/>
    <property type="match status" value="1"/>
</dbReference>
<feature type="region of interest" description="Disordered" evidence="1">
    <location>
        <begin position="484"/>
        <end position="505"/>
    </location>
</feature>
<proteinExistence type="predicted"/>
<feature type="compositionally biased region" description="Low complexity" evidence="1">
    <location>
        <begin position="1017"/>
        <end position="1026"/>
    </location>
</feature>
<evidence type="ECO:0000313" key="2">
    <source>
        <dbReference type="EMBL" id="KAL1512841.1"/>
    </source>
</evidence>
<organism evidence="2 3">
    <name type="scientific">Hypothenemus hampei</name>
    <name type="common">Coffee berry borer</name>
    <dbReference type="NCBI Taxonomy" id="57062"/>
    <lineage>
        <taxon>Eukaryota</taxon>
        <taxon>Metazoa</taxon>
        <taxon>Ecdysozoa</taxon>
        <taxon>Arthropoda</taxon>
        <taxon>Hexapoda</taxon>
        <taxon>Insecta</taxon>
        <taxon>Pterygota</taxon>
        <taxon>Neoptera</taxon>
        <taxon>Endopterygota</taxon>
        <taxon>Coleoptera</taxon>
        <taxon>Polyphaga</taxon>
        <taxon>Cucujiformia</taxon>
        <taxon>Curculionidae</taxon>
        <taxon>Scolytinae</taxon>
        <taxon>Hypothenemus</taxon>
    </lineage>
</organism>
<dbReference type="InterPro" id="IPR011051">
    <property type="entry name" value="RmlC_Cupin_sf"/>
</dbReference>
<feature type="compositionally biased region" description="Polar residues" evidence="1">
    <location>
        <begin position="927"/>
        <end position="950"/>
    </location>
</feature>
<feature type="compositionally biased region" description="Basic residues" evidence="1">
    <location>
        <begin position="1"/>
        <end position="13"/>
    </location>
</feature>
<feature type="compositionally biased region" description="Low complexity" evidence="1">
    <location>
        <begin position="737"/>
        <end position="747"/>
    </location>
</feature>
<feature type="region of interest" description="Disordered" evidence="1">
    <location>
        <begin position="164"/>
        <end position="191"/>
    </location>
</feature>
<feature type="region of interest" description="Disordered" evidence="1">
    <location>
        <begin position="734"/>
        <end position="774"/>
    </location>
</feature>
<dbReference type="Proteomes" id="UP001566132">
    <property type="component" value="Unassembled WGS sequence"/>
</dbReference>
<feature type="region of interest" description="Disordered" evidence="1">
    <location>
        <begin position="1077"/>
        <end position="1116"/>
    </location>
</feature>
<sequence>MKTRKAKVTKSKKTVTGPNNFEHVQGKIQKLVSQLKDIHQNPKHQDNLFAPNAQSEPIVCAITKKEIASRKSLIQPREHEDSTKNKLKNHYITSTPHYTKTGNGFFNSCNSLIFSPINQDASNANPEPKNNDPQTTNKFRTNLEPIPVGEAASHNVETRAKTIKSPLPQNGDKILPKTTPRSKIPKPVATPKGDLEREATKLNSLCNKDLNQKNVHSLTNDTKKKAKPKYQVSGKGKTITKRILRSYESQKKKKEISSDEAGDVADENSCNDLILASNSKQVSDKIFEGSRETVTSPKNKVKNHNEEPLLKLKDQPVSECELNNVSASKKILAPRKDIGNHNCAISSTIIREHKLKEIEIALVPVQMCIKEVTQEGQMTNLLKEITTKALLGKKQKPSIEKKNGSIFENNVPLGRVTRSPNIHLTTRNLLNEFGISSSSGSSGDSLNIRLEDIEGMEPGKFTELRKRRFGRFLRKLEEYVQNSQSDQTDEIDVERKPKSPSKNRRFDSSLLKVKKCYLDFFSGRARLGRKPVSKIQKTRDLEATIAKIIKNLSGERRDTSNKNVQTSGNDRSIRIPIFRKSSIRATQNISKTLISTSQSDLISNSEQSSEPGPNIFDSVAPGDPLNQFNFTRHSPQISYDKNVTPWRFSGLAPVSVSGSIVNVKLGFIRSENQIGSSLNEQDNICPVRESNIISLDKTLTEHDNVNNTECNKLPASDESEIVNMPAKRISQIRINGSYRQSSSSRIYSSDRKKSKFNKRRRPKRLQSNNSDAIGQKIDPVVEQENLSINCHSIMNGIINPETPQHTKQMNFSLNGVVNDKMKSSRKTQSNQIEELQLATTPRLYINLDDSPPPRVSDRNSYVMASTNQNSEPEVPEKENSVVIPQPVMNPVDNVESTREKQTVESLNRSSRFSKRNQIATEITEQCNRNLPSLENTQSNTISKPSTSQVSKPKRGTSHRRTFLREIDTSNILPSDGNTRSQRVRKPSKYIFNLIPENMDFDTYNNLTEKIIRNTKSSNSKITTTKKPSTKGSKKGSSNDDVESLRRETVNNPTDNNNLFPIVENMEEDSPEIIPSINRQPENELMPPPKTTKPLATTSLSKRQLQSTTNSTADSGIETLNNQSKLSLTGKRTKKTNVTKENNTFEPGVSSEENPGCSIVDNIIMEKDSLITVIPEESPCKRHKNELAEDASFTNKDEPLIPDTVPPITAFRKMDNIYLYEIFYKPDQFNAGLMLLDGGNIKGRCVNERYTQNFFVVRGQCTIYRGSNIIHRKCGDTFSIPKGTVYAILNTYPRRRLVLSYYQIR</sequence>
<dbReference type="InterPro" id="IPR014710">
    <property type="entry name" value="RmlC-like_jellyroll"/>
</dbReference>
<comment type="caution">
    <text evidence="2">The sequence shown here is derived from an EMBL/GenBank/DDBJ whole genome shotgun (WGS) entry which is preliminary data.</text>
</comment>
<feature type="compositionally biased region" description="Polar residues" evidence="1">
    <location>
        <begin position="1102"/>
        <end position="1116"/>
    </location>
</feature>
<name>A0ABD1F5H3_HYPHA</name>
<protein>
    <recommendedName>
        <fullName evidence="4">Centromere protein C</fullName>
    </recommendedName>
</protein>
<evidence type="ECO:0008006" key="4">
    <source>
        <dbReference type="Google" id="ProtNLM"/>
    </source>
</evidence>
<reference evidence="2 3" key="1">
    <citation type="submission" date="2024-05" db="EMBL/GenBank/DDBJ databases">
        <title>Genetic variation in Jamaican populations of the coffee berry borer (Hypothenemus hampei).</title>
        <authorList>
            <person name="Errbii M."/>
            <person name="Myrie A."/>
        </authorList>
    </citation>
    <scope>NUCLEOTIDE SEQUENCE [LARGE SCALE GENOMIC DNA]</scope>
    <source>
        <strain evidence="2">JA-Hopewell-2020-01-JO</strain>
        <tissue evidence="2">Whole body</tissue>
    </source>
</reference>
<gene>
    <name evidence="2" type="ORF">ABEB36_002359</name>
</gene>
<keyword evidence="3" id="KW-1185">Reference proteome</keyword>
<feature type="compositionally biased region" description="Polar residues" evidence="1">
    <location>
        <begin position="968"/>
        <end position="980"/>
    </location>
</feature>
<feature type="compositionally biased region" description="Low complexity" evidence="1">
    <location>
        <begin position="1091"/>
        <end position="1101"/>
    </location>
</feature>
<dbReference type="EMBL" id="JBDJPC010000002">
    <property type="protein sequence ID" value="KAL1512841.1"/>
    <property type="molecule type" value="Genomic_DNA"/>
</dbReference>
<evidence type="ECO:0000256" key="1">
    <source>
        <dbReference type="SAM" id="MobiDB-lite"/>
    </source>
</evidence>
<accession>A0ABD1F5H3</accession>
<dbReference type="SUPFAM" id="SSF51182">
    <property type="entry name" value="RmlC-like cupins"/>
    <property type="match status" value="1"/>
</dbReference>
<feature type="compositionally biased region" description="Basic residues" evidence="1">
    <location>
        <begin position="752"/>
        <end position="764"/>
    </location>
</feature>
<evidence type="ECO:0000313" key="3">
    <source>
        <dbReference type="Proteomes" id="UP001566132"/>
    </source>
</evidence>
<feature type="compositionally biased region" description="Polar residues" evidence="1">
    <location>
        <begin position="1049"/>
        <end position="1058"/>
    </location>
</feature>
<feature type="region of interest" description="Disordered" evidence="1">
    <location>
        <begin position="118"/>
        <end position="140"/>
    </location>
</feature>
<feature type="region of interest" description="Disordered" evidence="1">
    <location>
        <begin position="1017"/>
        <end position="1059"/>
    </location>
</feature>
<feature type="compositionally biased region" description="Basic residues" evidence="1">
    <location>
        <begin position="951"/>
        <end position="961"/>
    </location>
</feature>
<feature type="region of interest" description="Disordered" evidence="1">
    <location>
        <begin position="927"/>
        <end position="983"/>
    </location>
</feature>